<dbReference type="AlphaFoldDB" id="A0A1F5Q8E2"/>
<keyword evidence="3" id="KW-0808">Transferase</keyword>
<dbReference type="Gene3D" id="3.40.50.720">
    <property type="entry name" value="NAD(P)-binding Rossmann-like Domain"/>
    <property type="match status" value="1"/>
</dbReference>
<dbReference type="Pfam" id="PF02397">
    <property type="entry name" value="Bac_transf"/>
    <property type="match status" value="1"/>
</dbReference>
<dbReference type="PANTHER" id="PTHR30576:SF20">
    <property type="entry name" value="QUINOVOSAMINEPHOSPHOTRANSFERAE-RELATED"/>
    <property type="match status" value="1"/>
</dbReference>
<feature type="domain" description="Bacterial sugar transferase" evidence="8">
    <location>
        <begin position="274"/>
        <end position="470"/>
    </location>
</feature>
<keyword evidence="6 7" id="KW-0472">Membrane</keyword>
<feature type="transmembrane region" description="Helical" evidence="7">
    <location>
        <begin position="91"/>
        <end position="111"/>
    </location>
</feature>
<evidence type="ECO:0000256" key="6">
    <source>
        <dbReference type="ARBA" id="ARBA00023136"/>
    </source>
</evidence>
<evidence type="ECO:0000313" key="10">
    <source>
        <dbReference type="Proteomes" id="UP000177235"/>
    </source>
</evidence>
<feature type="transmembrane region" description="Helical" evidence="7">
    <location>
        <begin position="123"/>
        <end position="143"/>
    </location>
</feature>
<evidence type="ECO:0000256" key="4">
    <source>
        <dbReference type="ARBA" id="ARBA00022692"/>
    </source>
</evidence>
<dbReference type="Pfam" id="PF13727">
    <property type="entry name" value="CoA_binding_3"/>
    <property type="match status" value="1"/>
</dbReference>
<organism evidence="9 10">
    <name type="scientific">Candidatus Doudnabacteria bacterium RIFCSPLOWO2_02_FULL_48_13</name>
    <dbReference type="NCBI Taxonomy" id="1817845"/>
    <lineage>
        <taxon>Bacteria</taxon>
        <taxon>Candidatus Doudnaibacteriota</taxon>
    </lineage>
</organism>
<evidence type="ECO:0000313" key="9">
    <source>
        <dbReference type="EMBL" id="OGE98387.1"/>
    </source>
</evidence>
<comment type="similarity">
    <text evidence="2">Belongs to the bacterial sugar transferase family.</text>
</comment>
<name>A0A1F5Q8E2_9BACT</name>
<dbReference type="PANTHER" id="PTHR30576">
    <property type="entry name" value="COLANIC BIOSYNTHESIS UDP-GLUCOSE LIPID CARRIER TRANSFERASE"/>
    <property type="match status" value="1"/>
</dbReference>
<keyword evidence="4 7" id="KW-0812">Transmembrane</keyword>
<evidence type="ECO:0000256" key="1">
    <source>
        <dbReference type="ARBA" id="ARBA00004141"/>
    </source>
</evidence>
<keyword evidence="5 7" id="KW-1133">Transmembrane helix</keyword>
<dbReference type="EMBL" id="MFFF01000034">
    <property type="protein sequence ID" value="OGE98387.1"/>
    <property type="molecule type" value="Genomic_DNA"/>
</dbReference>
<comment type="caution">
    <text evidence="9">The sequence shown here is derived from an EMBL/GenBank/DDBJ whole genome shotgun (WGS) entry which is preliminary data.</text>
</comment>
<evidence type="ECO:0000256" key="7">
    <source>
        <dbReference type="SAM" id="Phobius"/>
    </source>
</evidence>
<reference evidence="9 10" key="1">
    <citation type="journal article" date="2016" name="Nat. Commun.">
        <title>Thousands of microbial genomes shed light on interconnected biogeochemical processes in an aquifer system.</title>
        <authorList>
            <person name="Anantharaman K."/>
            <person name="Brown C.T."/>
            <person name="Hug L.A."/>
            <person name="Sharon I."/>
            <person name="Castelle C.J."/>
            <person name="Probst A.J."/>
            <person name="Thomas B.C."/>
            <person name="Singh A."/>
            <person name="Wilkins M.J."/>
            <person name="Karaoz U."/>
            <person name="Brodie E.L."/>
            <person name="Williams K.H."/>
            <person name="Hubbard S.S."/>
            <person name="Banfield J.F."/>
        </authorList>
    </citation>
    <scope>NUCLEOTIDE SEQUENCE [LARGE SCALE GENOMIC DNA]</scope>
</reference>
<evidence type="ECO:0000259" key="8">
    <source>
        <dbReference type="Pfam" id="PF02397"/>
    </source>
</evidence>
<feature type="transmembrane region" description="Helical" evidence="7">
    <location>
        <begin position="16"/>
        <end position="38"/>
    </location>
</feature>
<sequence length="479" mass="55396">MFGLSKLIYLVKKSELAFNVISVPVDFLMIFLSASLAYFLRYRVETLPVLFDLSYFQYLQLILVAIPFLLLLFALNGLYAQKSTHGIWREALKIAGSVSAGLMIVVILFFFNRNLFPSRLIILMSWAFIILFVSFGRAVLLLIQRELLARGTGLHRMIVVAGNEGDPISKEIEQNTVLGYEVVTNLIYTEDIWNRVESMHRVQRIDELLQADTKLTNEQVLNLVNMCENLGIKFNYLPSILESYRANVEIDVIGSMPVIRLRSTPLDGWGKVVKRIIDILVSVSGMILFAPLFALIAIAIKLDSRGPVFFHQRRGSSFHHFEFYKFRTMQARLSEGTTEGDRIRRQLEEQNARPGPYVKIKNDPRVTRVGKFLRRTKLDELPQFWHILRGQMSLVGPRIHMLKEVAKFESMDKYKKIFVIKPGATGLAQLNQFTNPELSFEEEIKLDLFYIENWSMKVDLYIITKTFFYLLIKRPRADY</sequence>
<evidence type="ECO:0000256" key="2">
    <source>
        <dbReference type="ARBA" id="ARBA00006464"/>
    </source>
</evidence>
<evidence type="ECO:0000256" key="5">
    <source>
        <dbReference type="ARBA" id="ARBA00022989"/>
    </source>
</evidence>
<dbReference type="InterPro" id="IPR017475">
    <property type="entry name" value="EPS_sugar_tfrase"/>
</dbReference>
<dbReference type="GO" id="GO:0016020">
    <property type="term" value="C:membrane"/>
    <property type="evidence" value="ECO:0007669"/>
    <property type="project" value="UniProtKB-SubCell"/>
</dbReference>
<accession>A0A1F5Q8E2</accession>
<dbReference type="Proteomes" id="UP000177235">
    <property type="component" value="Unassembled WGS sequence"/>
</dbReference>
<dbReference type="GO" id="GO:0016780">
    <property type="term" value="F:phosphotransferase activity, for other substituted phosphate groups"/>
    <property type="evidence" value="ECO:0007669"/>
    <property type="project" value="TreeGrafter"/>
</dbReference>
<feature type="transmembrane region" description="Helical" evidence="7">
    <location>
        <begin position="58"/>
        <end position="79"/>
    </location>
</feature>
<protein>
    <recommendedName>
        <fullName evidence="8">Bacterial sugar transferase domain-containing protein</fullName>
    </recommendedName>
</protein>
<evidence type="ECO:0000256" key="3">
    <source>
        <dbReference type="ARBA" id="ARBA00022679"/>
    </source>
</evidence>
<proteinExistence type="inferred from homology"/>
<dbReference type="InterPro" id="IPR003362">
    <property type="entry name" value="Bact_transf"/>
</dbReference>
<comment type="subcellular location">
    <subcellularLocation>
        <location evidence="1">Membrane</location>
        <topology evidence="1">Multi-pass membrane protein</topology>
    </subcellularLocation>
</comment>
<gene>
    <name evidence="9" type="ORF">A3J05_02310</name>
</gene>
<feature type="transmembrane region" description="Helical" evidence="7">
    <location>
        <begin position="279"/>
        <end position="300"/>
    </location>
</feature>
<dbReference type="NCBIfam" id="TIGR03025">
    <property type="entry name" value="EPS_sugtrans"/>
    <property type="match status" value="1"/>
</dbReference>